<dbReference type="GO" id="GO:0000155">
    <property type="term" value="F:phosphorelay sensor kinase activity"/>
    <property type="evidence" value="ECO:0007669"/>
    <property type="project" value="TreeGrafter"/>
</dbReference>
<evidence type="ECO:0000256" key="2">
    <source>
        <dbReference type="SAM" id="SignalP"/>
    </source>
</evidence>
<dbReference type="GO" id="GO:0006508">
    <property type="term" value="P:proteolysis"/>
    <property type="evidence" value="ECO:0007669"/>
    <property type="project" value="InterPro"/>
</dbReference>
<gene>
    <name evidence="3" type="ORF">THII_0274</name>
</gene>
<dbReference type="Proteomes" id="UP000031623">
    <property type="component" value="Chromosome"/>
</dbReference>
<dbReference type="GO" id="GO:0008233">
    <property type="term" value="F:peptidase activity"/>
    <property type="evidence" value="ECO:0007669"/>
    <property type="project" value="InterPro"/>
</dbReference>
<dbReference type="Pfam" id="PF01650">
    <property type="entry name" value="Peptidase_C13"/>
    <property type="match status" value="1"/>
</dbReference>
<dbReference type="AlphaFoldDB" id="A0A090BU66"/>
<evidence type="ECO:0000313" key="4">
    <source>
        <dbReference type="Proteomes" id="UP000031623"/>
    </source>
</evidence>
<evidence type="ECO:0000256" key="1">
    <source>
        <dbReference type="ARBA" id="ARBA00022553"/>
    </source>
</evidence>
<reference evidence="3 4" key="1">
    <citation type="journal article" date="2014" name="ISME J.">
        <title>Ecophysiology of Thioploca ingrica as revealed by the complete genome sequence supplemented with proteomic evidence.</title>
        <authorList>
            <person name="Kojima H."/>
            <person name="Ogura Y."/>
            <person name="Yamamoto N."/>
            <person name="Togashi T."/>
            <person name="Mori H."/>
            <person name="Watanabe T."/>
            <person name="Nemoto F."/>
            <person name="Kurokawa K."/>
            <person name="Hayashi T."/>
            <person name="Fukui M."/>
        </authorList>
    </citation>
    <scope>NUCLEOTIDE SEQUENCE [LARGE SCALE GENOMIC DNA]</scope>
</reference>
<dbReference type="PANTHER" id="PTHR43547">
    <property type="entry name" value="TWO-COMPONENT HISTIDINE KINASE"/>
    <property type="match status" value="1"/>
</dbReference>
<dbReference type="HOGENOM" id="CLU_272727_0_0_6"/>
<dbReference type="InterPro" id="IPR015943">
    <property type="entry name" value="WD40/YVTN_repeat-like_dom_sf"/>
</dbReference>
<dbReference type="InterPro" id="IPR001096">
    <property type="entry name" value="Peptidase_C13"/>
</dbReference>
<dbReference type="Gene3D" id="2.130.10.10">
    <property type="entry name" value="YVTN repeat-like/Quinoprotein amine dehydrogenase"/>
    <property type="match status" value="4"/>
</dbReference>
<dbReference type="SUPFAM" id="SSF63829">
    <property type="entry name" value="Calcium-dependent phosphotriesterase"/>
    <property type="match status" value="1"/>
</dbReference>
<organism evidence="3 4">
    <name type="scientific">Thioploca ingrica</name>
    <dbReference type="NCBI Taxonomy" id="40754"/>
    <lineage>
        <taxon>Bacteria</taxon>
        <taxon>Pseudomonadati</taxon>
        <taxon>Pseudomonadota</taxon>
        <taxon>Gammaproteobacteria</taxon>
        <taxon>Thiotrichales</taxon>
        <taxon>Thiotrichaceae</taxon>
        <taxon>Thioploca</taxon>
    </lineage>
</organism>
<keyword evidence="1" id="KW-0597">Phosphoprotein</keyword>
<feature type="chain" id="PRO_5001853399" evidence="2">
    <location>
        <begin position="23"/>
        <end position="1183"/>
    </location>
</feature>
<dbReference type="Gene3D" id="3.40.50.1460">
    <property type="match status" value="1"/>
</dbReference>
<sequence>MFNSLKMYILLLWLLSFSIAPAADLNFENANWSVFTNREWITALVLSVEGNTLWIATDGGLEKLDIPTGNRRIFTKEDGLPESSIETLVDDTHGGLWIGTPGSGLAYLSASEQWTVFNTENSALLSDFIETLLNDGQGGLWVGTMKGLAHRDNSGKWTTVFQPGDFKLPDTWVESLLADQQGGLWVGTHGGYLFYRDANNQWSVFSSENSPLPLNGGIQALLDDGYGGLWIGAATIQQDNQFVGGGLVHRHANGEWTIFNSDNSELPDNYWVSTLLSDGHGGLWMGTLGSGLAHLSANGEWTISNNPNLPSKGVTGLASDKKGGLWVGSFWGVSYFNAKQEWVTFETKEISIPGNQISALVNDAQGNLWLGTLNDGLAYRTVDKQWVVFNTINSELPSNGILSLATDGHDGIWIGTTGGLIHRHADEKSTIFNTENSPLPYNSVFALLDDGKNGVWVGTVEDLSVEKLIGGGLTHLNDNGQWTIFNTENSQLPDNVVSSLIHDGNNGLWIGTMGRISVEERSGGGLAHLSADQQWTIFNIANSSLPSNNIETLLLDNQDGLWIGTFWWDLEHQGGLAHFSADHQWTIFNTSNSPLPMNWVTTLSNDGQGGLWIATPGGLLHLSIENQWTFFDETNSGLNDKFISTLLLDQQSGLWIGTLGDGLTYLTFGQKTALCTQQAVDDATCQALQANQRAAIIIAGGGAQSENTLWDTTEFISSNFYNVLNKRGFDNDEIYYLTPKGWSDFNGDGFDDHIVDAPKPERPITIEDVKAALDWAKARGKLDLPLYLFFIDHGSTDKLQLSKIDKITAPEFKMLLDDYQTATGNDLLLLIDACYSGTFSQQLLDERFRRAIISSTNDTVAYFDRADKQGFSRSFAKSLDKGMTFKEAFDYANKEQQKLVGDLSKLTTASTDDKSQNIEQIPQFYDGTHGELGKHYLNNLSKITGDDTFAIESAISSSRLQVGQEVMLTAKTSGQVKRAWAVIRPPKMNLVLDTNGTPILAYPRVSLGQTPNYQETWQTTWNDAIYNGDYSITFYAEDENRNVASSDIPVTLTMTGGIDPPTQAQVQIYLDKTRYQRGELFKATLTEDLGWGYDLYAAVVLPDGNFFTLNQATNDLRTVNEAKPWYGQRKPHSSLTLFDLTLSTSLPTGQYCLYGILSPEQNEVFETKDKGLWVMGQQCFEVF</sequence>
<dbReference type="InterPro" id="IPR011110">
    <property type="entry name" value="Reg_prop"/>
</dbReference>
<keyword evidence="2" id="KW-0732">Signal</keyword>
<keyword evidence="3" id="KW-0808">Transferase</keyword>
<dbReference type="PANTHER" id="PTHR43547:SF2">
    <property type="entry name" value="HYBRID SIGNAL TRANSDUCTION HISTIDINE KINASE C"/>
    <property type="match status" value="1"/>
</dbReference>
<protein>
    <submittedName>
        <fullName evidence="3">Two-component system sensor histidine kinase/response regulator</fullName>
    </submittedName>
</protein>
<evidence type="ECO:0000313" key="3">
    <source>
        <dbReference type="EMBL" id="BAP54571.1"/>
    </source>
</evidence>
<dbReference type="STRING" id="40754.THII_0274"/>
<keyword evidence="4" id="KW-1185">Reference proteome</keyword>
<dbReference type="KEGG" id="tig:THII_0274"/>
<feature type="signal peptide" evidence="2">
    <location>
        <begin position="1"/>
        <end position="22"/>
    </location>
</feature>
<proteinExistence type="predicted"/>
<keyword evidence="3" id="KW-0418">Kinase</keyword>
<accession>A0A090BU66</accession>
<dbReference type="EMBL" id="AP014633">
    <property type="protein sequence ID" value="BAP54571.1"/>
    <property type="molecule type" value="Genomic_DNA"/>
</dbReference>
<dbReference type="Pfam" id="PF07494">
    <property type="entry name" value="Reg_prop"/>
    <property type="match status" value="4"/>
</dbReference>
<name>A0A090BU66_9GAMM</name>